<keyword evidence="4" id="KW-0804">Transcription</keyword>
<keyword evidence="3" id="KW-0805">Transcription regulation</keyword>
<evidence type="ECO:0000259" key="6">
    <source>
        <dbReference type="SMART" id="SM01281"/>
    </source>
</evidence>
<dbReference type="Proteomes" id="UP000053660">
    <property type="component" value="Unassembled WGS sequence"/>
</dbReference>
<keyword evidence="8" id="KW-1185">Reference proteome</keyword>
<comment type="similarity">
    <text evidence="2">Belongs to the Mediator complex subunit 12 family.</text>
</comment>
<evidence type="ECO:0000256" key="4">
    <source>
        <dbReference type="ARBA" id="ARBA00023163"/>
    </source>
</evidence>
<proteinExistence type="inferred from homology"/>
<accession>A0A0B1SM26</accession>
<evidence type="ECO:0000256" key="5">
    <source>
        <dbReference type="ARBA" id="ARBA00023242"/>
    </source>
</evidence>
<dbReference type="SMART" id="SM01281">
    <property type="entry name" value="Med12"/>
    <property type="match status" value="1"/>
</dbReference>
<evidence type="ECO:0000256" key="1">
    <source>
        <dbReference type="ARBA" id="ARBA00004123"/>
    </source>
</evidence>
<organism evidence="7 8">
    <name type="scientific">Oesophagostomum dentatum</name>
    <name type="common">Nodular worm</name>
    <dbReference type="NCBI Taxonomy" id="61180"/>
    <lineage>
        <taxon>Eukaryota</taxon>
        <taxon>Metazoa</taxon>
        <taxon>Ecdysozoa</taxon>
        <taxon>Nematoda</taxon>
        <taxon>Chromadorea</taxon>
        <taxon>Rhabditida</taxon>
        <taxon>Rhabditina</taxon>
        <taxon>Rhabditomorpha</taxon>
        <taxon>Strongyloidea</taxon>
        <taxon>Strongylidae</taxon>
        <taxon>Oesophagostomum</taxon>
    </lineage>
</organism>
<dbReference type="OrthoDB" id="20828at2759"/>
<dbReference type="AlphaFoldDB" id="A0A0B1SM26"/>
<feature type="non-terminal residue" evidence="7">
    <location>
        <position position="617"/>
    </location>
</feature>
<sequence>MFVLSKAHLSTWIFAILFYLQGSVFPFKVYAKAKERSAWFAELARGKALHKLVKNVPRIKRQEEVLEYLCDYRVPPFRALWYLKVTAVLNESLSGAKQQDSVCDIFCSEYRNLLLKSIKGLVAQMLEVDDLSASSLYKDRWLYISNLSKCAFEEIIKTGEVDYRHPVMEQLKSKNETADTVTSSEFEELTPDEFADHKQEEKSERAFLNDAILINHRILIQMPLRQDEEHRNEANQRALLLYGMGDARENHILEMKKIAREICKIWQKKIYVRFECDKAPLWKQSVSAQRVSDTLKLFKSQTYYDQAVICGWCAESFSEMIHDFVQGNSLKMPTPEGLDILCGMFETAQNIFGIFEMCAAITPLLPYVEKVIRSLVADVIPGSMSGQLGYVFLAYMSRHWLYFLHSGIAPTITNQLYRVIEPMIRAYDYPMTSWGRTIAAFVYHSKKQLKKSKVVYFHPEILESSQIVDLTNCAHKHLILVLETIQRVICEEDWVTVKMFKIAETKRMEAFNYERLKQNCLGQQLLRLGLRRKSERDVISELNSCSENSKIELIRKLLTSLNMWNMRATLFELMLMVKEVSPESAAEGDALMSELARCSLDLFSKAKKEDLQLFSLK</sequence>
<comment type="subcellular location">
    <subcellularLocation>
        <location evidence="1">Nucleus</location>
    </subcellularLocation>
</comment>
<keyword evidence="5" id="KW-0539">Nucleus</keyword>
<dbReference type="InterPro" id="IPR019035">
    <property type="entry name" value="Mediator_Med12"/>
</dbReference>
<evidence type="ECO:0000313" key="7">
    <source>
        <dbReference type="EMBL" id="KHJ85989.1"/>
    </source>
</evidence>
<dbReference type="EMBL" id="KN561927">
    <property type="protein sequence ID" value="KHJ85989.1"/>
    <property type="molecule type" value="Genomic_DNA"/>
</dbReference>
<evidence type="ECO:0000256" key="3">
    <source>
        <dbReference type="ARBA" id="ARBA00023015"/>
    </source>
</evidence>
<gene>
    <name evidence="7" type="ORF">OESDEN_14273</name>
</gene>
<reference evidence="7 8" key="1">
    <citation type="submission" date="2014-03" db="EMBL/GenBank/DDBJ databases">
        <title>Draft genome of the hookworm Oesophagostomum dentatum.</title>
        <authorList>
            <person name="Mitreva M."/>
        </authorList>
    </citation>
    <scope>NUCLEOTIDE SEQUENCE [LARGE SCALE GENOMIC DNA]</scope>
    <source>
        <strain evidence="7 8">OD-Hann</strain>
    </source>
</reference>
<evidence type="ECO:0000313" key="8">
    <source>
        <dbReference type="Proteomes" id="UP000053660"/>
    </source>
</evidence>
<protein>
    <submittedName>
        <fullName evidence="7">Transcription mediator subunit Med12</fullName>
    </submittedName>
</protein>
<dbReference type="GO" id="GO:0003712">
    <property type="term" value="F:transcription coregulator activity"/>
    <property type="evidence" value="ECO:0007669"/>
    <property type="project" value="InterPro"/>
</dbReference>
<dbReference type="Pfam" id="PF09497">
    <property type="entry name" value="Med12"/>
    <property type="match status" value="1"/>
</dbReference>
<evidence type="ECO:0000256" key="2">
    <source>
        <dbReference type="ARBA" id="ARBA00010289"/>
    </source>
</evidence>
<dbReference type="GO" id="GO:0016592">
    <property type="term" value="C:mediator complex"/>
    <property type="evidence" value="ECO:0007669"/>
    <property type="project" value="InterPro"/>
</dbReference>
<name>A0A0B1SM26_OESDE</name>
<dbReference type="GO" id="GO:0006357">
    <property type="term" value="P:regulation of transcription by RNA polymerase II"/>
    <property type="evidence" value="ECO:0007669"/>
    <property type="project" value="InterPro"/>
</dbReference>
<feature type="domain" description="Mediator complex subunit Med12" evidence="6">
    <location>
        <begin position="26"/>
        <end position="84"/>
    </location>
</feature>